<dbReference type="EMBL" id="CALNXI010000160">
    <property type="protein sequence ID" value="CAH3020830.1"/>
    <property type="molecule type" value="Genomic_DNA"/>
</dbReference>
<keyword evidence="2" id="KW-1185">Reference proteome</keyword>
<evidence type="ECO:0000313" key="2">
    <source>
        <dbReference type="Proteomes" id="UP001159427"/>
    </source>
</evidence>
<comment type="caution">
    <text evidence="1">The sequence shown here is derived from an EMBL/GenBank/DDBJ whole genome shotgun (WGS) entry which is preliminary data.</text>
</comment>
<proteinExistence type="predicted"/>
<accession>A0ABN8LYC1</accession>
<gene>
    <name evidence="1" type="ORF">PEVE_00008810</name>
</gene>
<organism evidence="1 2">
    <name type="scientific">Porites evermanni</name>
    <dbReference type="NCBI Taxonomy" id="104178"/>
    <lineage>
        <taxon>Eukaryota</taxon>
        <taxon>Metazoa</taxon>
        <taxon>Cnidaria</taxon>
        <taxon>Anthozoa</taxon>
        <taxon>Hexacorallia</taxon>
        <taxon>Scleractinia</taxon>
        <taxon>Fungiina</taxon>
        <taxon>Poritidae</taxon>
        <taxon>Porites</taxon>
    </lineage>
</organism>
<name>A0ABN8LYC1_9CNID</name>
<reference evidence="1 2" key="1">
    <citation type="submission" date="2022-05" db="EMBL/GenBank/DDBJ databases">
        <authorList>
            <consortium name="Genoscope - CEA"/>
            <person name="William W."/>
        </authorList>
    </citation>
    <scope>NUCLEOTIDE SEQUENCE [LARGE SCALE GENOMIC DNA]</scope>
</reference>
<evidence type="ECO:0000313" key="1">
    <source>
        <dbReference type="EMBL" id="CAH3020830.1"/>
    </source>
</evidence>
<protein>
    <submittedName>
        <fullName evidence="1">Uncharacterized protein</fullName>
    </submittedName>
</protein>
<sequence>MTEWSASQGDELMTSSQEEACLIGARRVEQQGGNPLFGVDVERVGAPRSWREGTVVQDRLQLRLRQLRVPEEDLLGEAITEAFRQGFVTRYANVVMHWRIIPCSLLSITAAHRVDNDPQYRNIVQGRGLQGFLASKLHREEGAAQGVCGREELKQFQEYLGLEYQLIVLEGLKGTILFKDKQYDRAPNVIALLKHRTTIMA</sequence>
<dbReference type="Proteomes" id="UP001159427">
    <property type="component" value="Unassembled WGS sequence"/>
</dbReference>